<sequence length="60" mass="6364">MIALHPSPWNAALRRRWPAAAWTLGLTPLAAGLLLQLEATQAALGIPRGSGLLVLPARSR</sequence>
<organism evidence="1 2">
    <name type="scientific">Achromobacter ruhlandii</name>
    <dbReference type="NCBI Taxonomy" id="72557"/>
    <lineage>
        <taxon>Bacteria</taxon>
        <taxon>Pseudomonadati</taxon>
        <taxon>Pseudomonadota</taxon>
        <taxon>Betaproteobacteria</taxon>
        <taxon>Burkholderiales</taxon>
        <taxon>Alcaligenaceae</taxon>
        <taxon>Achromobacter</taxon>
    </lineage>
</organism>
<dbReference type="EMBL" id="JABBZE010000358">
    <property type="protein sequence ID" value="NMU92407.1"/>
    <property type="molecule type" value="Genomic_DNA"/>
</dbReference>
<feature type="non-terminal residue" evidence="1">
    <location>
        <position position="60"/>
    </location>
</feature>
<accession>A0A848NMM2</accession>
<gene>
    <name evidence="1" type="ORF">HGQ98_22595</name>
</gene>
<proteinExistence type="predicted"/>
<reference evidence="1 2" key="1">
    <citation type="submission" date="2020-04" db="EMBL/GenBank/DDBJ databases">
        <title>Achromobacter ruhlandii genome sequencing and assembly.</title>
        <authorList>
            <person name="Martins R.C.R."/>
            <person name="Perdigao-Neto L.V."/>
            <person name="Levin A.S.S."/>
            <person name="Costa S.F."/>
        </authorList>
    </citation>
    <scope>NUCLEOTIDE SEQUENCE [LARGE SCALE GENOMIC DNA]</scope>
    <source>
        <strain evidence="1 2">9035ralo</strain>
    </source>
</reference>
<dbReference type="Proteomes" id="UP000542405">
    <property type="component" value="Unassembled WGS sequence"/>
</dbReference>
<comment type="caution">
    <text evidence="1">The sequence shown here is derived from an EMBL/GenBank/DDBJ whole genome shotgun (WGS) entry which is preliminary data.</text>
</comment>
<dbReference type="RefSeq" id="WP_169537448.1">
    <property type="nucleotide sequence ID" value="NZ_JABBZE010000358.1"/>
</dbReference>
<dbReference type="AlphaFoldDB" id="A0A848NMM2"/>
<evidence type="ECO:0000313" key="1">
    <source>
        <dbReference type="EMBL" id="NMU92407.1"/>
    </source>
</evidence>
<name>A0A848NMM2_9BURK</name>
<protein>
    <submittedName>
        <fullName evidence="1">Uncharacterized protein</fullName>
    </submittedName>
</protein>
<evidence type="ECO:0000313" key="2">
    <source>
        <dbReference type="Proteomes" id="UP000542405"/>
    </source>
</evidence>